<dbReference type="InterPro" id="IPR016032">
    <property type="entry name" value="Sig_transdc_resp-reg_C-effctor"/>
</dbReference>
<gene>
    <name evidence="6" type="ORF">QTN47_14765</name>
</gene>
<dbReference type="InterPro" id="IPR039420">
    <property type="entry name" value="WalR-like"/>
</dbReference>
<dbReference type="EMBL" id="JAULBC010000004">
    <property type="protein sequence ID" value="MEX6688767.1"/>
    <property type="molecule type" value="Genomic_DNA"/>
</dbReference>
<feature type="modified residue" description="4-aspartylphosphate" evidence="3">
    <location>
        <position position="55"/>
    </location>
</feature>
<dbReference type="InterPro" id="IPR000792">
    <property type="entry name" value="Tscrpt_reg_LuxR_C"/>
</dbReference>
<dbReference type="Pfam" id="PF00196">
    <property type="entry name" value="GerE"/>
    <property type="match status" value="1"/>
</dbReference>
<dbReference type="InterPro" id="IPR001789">
    <property type="entry name" value="Sig_transdc_resp-reg_receiver"/>
</dbReference>
<evidence type="ECO:0000256" key="1">
    <source>
        <dbReference type="ARBA" id="ARBA00022553"/>
    </source>
</evidence>
<dbReference type="SUPFAM" id="SSF46894">
    <property type="entry name" value="C-terminal effector domain of the bipartite response regulators"/>
    <property type="match status" value="1"/>
</dbReference>
<keyword evidence="2" id="KW-0238">DNA-binding</keyword>
<feature type="domain" description="Response regulatory" evidence="5">
    <location>
        <begin position="3"/>
        <end position="120"/>
    </location>
</feature>
<reference evidence="6 7" key="1">
    <citation type="submission" date="2023-07" db="EMBL/GenBank/DDBJ databases">
        <authorList>
            <person name="Lian W.-H."/>
        </authorList>
    </citation>
    <scope>NUCLEOTIDE SEQUENCE [LARGE SCALE GENOMIC DNA]</scope>
    <source>
        <strain evidence="6 7">SYSU DXS3180</strain>
    </source>
</reference>
<dbReference type="SMART" id="SM00448">
    <property type="entry name" value="REC"/>
    <property type="match status" value="1"/>
</dbReference>
<proteinExistence type="predicted"/>
<dbReference type="SUPFAM" id="SSF52172">
    <property type="entry name" value="CheY-like"/>
    <property type="match status" value="1"/>
</dbReference>
<dbReference type="PANTHER" id="PTHR43214:SF43">
    <property type="entry name" value="TWO-COMPONENT RESPONSE REGULATOR"/>
    <property type="match status" value="1"/>
</dbReference>
<comment type="caution">
    <text evidence="6">The sequence shown here is derived from an EMBL/GenBank/DDBJ whole genome shotgun (WGS) entry which is preliminary data.</text>
</comment>
<keyword evidence="1 3" id="KW-0597">Phosphoprotein</keyword>
<dbReference type="PANTHER" id="PTHR43214">
    <property type="entry name" value="TWO-COMPONENT RESPONSE REGULATOR"/>
    <property type="match status" value="1"/>
</dbReference>
<evidence type="ECO:0000313" key="6">
    <source>
        <dbReference type="EMBL" id="MEX6688767.1"/>
    </source>
</evidence>
<dbReference type="CDD" id="cd17535">
    <property type="entry name" value="REC_NarL-like"/>
    <property type="match status" value="1"/>
</dbReference>
<dbReference type="InterPro" id="IPR011006">
    <property type="entry name" value="CheY-like_superfamily"/>
</dbReference>
<evidence type="ECO:0000256" key="2">
    <source>
        <dbReference type="ARBA" id="ARBA00023125"/>
    </source>
</evidence>
<feature type="domain" description="HTH luxR-type" evidence="4">
    <location>
        <begin position="146"/>
        <end position="211"/>
    </location>
</feature>
<dbReference type="PROSITE" id="PS50110">
    <property type="entry name" value="RESPONSE_REGULATORY"/>
    <property type="match status" value="1"/>
</dbReference>
<evidence type="ECO:0000313" key="7">
    <source>
        <dbReference type="Proteomes" id="UP001560573"/>
    </source>
</evidence>
<dbReference type="RefSeq" id="WP_369330176.1">
    <property type="nucleotide sequence ID" value="NZ_JAULBC010000004.1"/>
</dbReference>
<keyword evidence="7" id="KW-1185">Reference proteome</keyword>
<protein>
    <submittedName>
        <fullName evidence="6">Response regulator transcription factor</fullName>
    </submittedName>
</protein>
<dbReference type="CDD" id="cd06170">
    <property type="entry name" value="LuxR_C_like"/>
    <property type="match status" value="1"/>
</dbReference>
<dbReference type="InterPro" id="IPR058245">
    <property type="entry name" value="NreC/VraR/RcsB-like_REC"/>
</dbReference>
<dbReference type="Proteomes" id="UP001560573">
    <property type="component" value="Unassembled WGS sequence"/>
</dbReference>
<name>A0ABV3ZFV6_9BACT</name>
<organism evidence="6 7">
    <name type="scientific">Danxiaibacter flavus</name>
    <dbReference type="NCBI Taxonomy" id="3049108"/>
    <lineage>
        <taxon>Bacteria</taxon>
        <taxon>Pseudomonadati</taxon>
        <taxon>Bacteroidota</taxon>
        <taxon>Chitinophagia</taxon>
        <taxon>Chitinophagales</taxon>
        <taxon>Chitinophagaceae</taxon>
        <taxon>Danxiaibacter</taxon>
    </lineage>
</organism>
<dbReference type="PROSITE" id="PS50043">
    <property type="entry name" value="HTH_LUXR_2"/>
    <property type="match status" value="1"/>
</dbReference>
<dbReference type="Gene3D" id="3.40.50.2300">
    <property type="match status" value="1"/>
</dbReference>
<sequence>MTRVALVDDHALLRGGLASVINSFGDYSVVFEADNGKQFIEKLAKNEEPEVVLLDITMPEMDGFETAKWIKENKPDIKVLVLSMMDNDAAIIRMLKHGAKGYILKDSKPDILKTALHDILTKGFFLNELVTGKLVHFINQSEKENKEVHAVSLNDKEIDFLKLCCTEKSYKEIADSMDVSPRTAEMYRSNLFEKLGTTSRVGLVLYAIRNGLVKI</sequence>
<evidence type="ECO:0000256" key="3">
    <source>
        <dbReference type="PROSITE-ProRule" id="PRU00169"/>
    </source>
</evidence>
<dbReference type="SMART" id="SM00421">
    <property type="entry name" value="HTH_LUXR"/>
    <property type="match status" value="1"/>
</dbReference>
<evidence type="ECO:0000259" key="5">
    <source>
        <dbReference type="PROSITE" id="PS50110"/>
    </source>
</evidence>
<dbReference type="Pfam" id="PF00072">
    <property type="entry name" value="Response_reg"/>
    <property type="match status" value="1"/>
</dbReference>
<evidence type="ECO:0000259" key="4">
    <source>
        <dbReference type="PROSITE" id="PS50043"/>
    </source>
</evidence>
<accession>A0ABV3ZFV6</accession>